<dbReference type="InterPro" id="IPR050466">
    <property type="entry name" value="Carboxylest/Gibb_receptor"/>
</dbReference>
<dbReference type="Pfam" id="PF07859">
    <property type="entry name" value="Abhydrolase_3"/>
    <property type="match status" value="1"/>
</dbReference>
<sequence>MEELMKIFASVKVEDLSLDFRPFLVVYKDGRLERFIGNQRVPPSTDAVTGVESQDVVVCPEEEGGVWVRIYKPKGGGGDGGKLPLLVYFHGGGFCVETAASPYYHSHLNALCCKANVIIVSVDYRLAPEHPLPAAYDDSWAAMRWVGIENDHPWIKDYADLSRVFVAGDSAGANIAHNMAKRLGIQNQIENEKLKLKLKGMILIHPFFWGKDRIGSEVEKIAKSPGGSSVEKLWEFVCPGTSGSDDPLINPAMDPELAELAAEKVMVCVAEQDTLRDRGVHYKEAVVKSGCKANIELVETFGETHVFHLLNPGSPNAGPFMDQVAAFLNSC</sequence>
<accession>A0A9R0JY28</accession>
<comment type="similarity">
    <text evidence="1">Belongs to the 'GDXG' lipolytic enzyme family.</text>
</comment>
<dbReference type="KEGG" id="soe:110790865"/>
<dbReference type="RefSeq" id="XP_021851320.1">
    <property type="nucleotide sequence ID" value="XM_021995628.2"/>
</dbReference>
<dbReference type="Proteomes" id="UP000813463">
    <property type="component" value="Chromosome 4"/>
</dbReference>
<gene>
    <name evidence="5" type="primary">LOC110790865</name>
</gene>
<keyword evidence="4" id="KW-1185">Reference proteome</keyword>
<dbReference type="InterPro" id="IPR033140">
    <property type="entry name" value="Lipase_GDXG_put_SER_AS"/>
</dbReference>
<feature type="active site" evidence="2">
    <location>
        <position position="170"/>
    </location>
</feature>
<dbReference type="PROSITE" id="PS01174">
    <property type="entry name" value="LIPASE_GDXG_SER"/>
    <property type="match status" value="1"/>
</dbReference>
<organism evidence="4 5">
    <name type="scientific">Spinacia oleracea</name>
    <name type="common">Spinach</name>
    <dbReference type="NCBI Taxonomy" id="3562"/>
    <lineage>
        <taxon>Eukaryota</taxon>
        <taxon>Viridiplantae</taxon>
        <taxon>Streptophyta</taxon>
        <taxon>Embryophyta</taxon>
        <taxon>Tracheophyta</taxon>
        <taxon>Spermatophyta</taxon>
        <taxon>Magnoliopsida</taxon>
        <taxon>eudicotyledons</taxon>
        <taxon>Gunneridae</taxon>
        <taxon>Pentapetalae</taxon>
        <taxon>Caryophyllales</taxon>
        <taxon>Chenopodiaceae</taxon>
        <taxon>Chenopodioideae</taxon>
        <taxon>Anserineae</taxon>
        <taxon>Spinacia</taxon>
    </lineage>
</organism>
<protein>
    <submittedName>
        <fullName evidence="5">Probable carboxylesterase 2</fullName>
    </submittedName>
</protein>
<dbReference type="GeneID" id="110790865"/>
<dbReference type="PANTHER" id="PTHR23024">
    <property type="entry name" value="ARYLACETAMIDE DEACETYLASE"/>
    <property type="match status" value="1"/>
</dbReference>
<feature type="domain" description="Alpha/beta hydrolase fold-3" evidence="3">
    <location>
        <begin position="86"/>
        <end position="308"/>
    </location>
</feature>
<reference evidence="4" key="1">
    <citation type="journal article" date="2021" name="Nat. Commun.">
        <title>Genomic analyses provide insights into spinach domestication and the genetic basis of agronomic traits.</title>
        <authorList>
            <person name="Cai X."/>
            <person name="Sun X."/>
            <person name="Xu C."/>
            <person name="Sun H."/>
            <person name="Wang X."/>
            <person name="Ge C."/>
            <person name="Zhang Z."/>
            <person name="Wang Q."/>
            <person name="Fei Z."/>
            <person name="Jiao C."/>
            <person name="Wang Q."/>
        </authorList>
    </citation>
    <scope>NUCLEOTIDE SEQUENCE [LARGE SCALE GENOMIC DNA]</scope>
    <source>
        <strain evidence="4">cv. Varoflay</strain>
    </source>
</reference>
<proteinExistence type="inferred from homology"/>
<dbReference type="InterPro" id="IPR029058">
    <property type="entry name" value="AB_hydrolase_fold"/>
</dbReference>
<evidence type="ECO:0000313" key="4">
    <source>
        <dbReference type="Proteomes" id="UP000813463"/>
    </source>
</evidence>
<dbReference type="InterPro" id="IPR013094">
    <property type="entry name" value="AB_hydrolase_3"/>
</dbReference>
<dbReference type="AlphaFoldDB" id="A0A9R0JY28"/>
<dbReference type="PANTHER" id="PTHR23024:SF467">
    <property type="entry name" value="CARBOXYLESTERASE 12-RELATED"/>
    <property type="match status" value="1"/>
</dbReference>
<evidence type="ECO:0000256" key="2">
    <source>
        <dbReference type="PROSITE-ProRule" id="PRU10038"/>
    </source>
</evidence>
<name>A0A9R0JY28_SPIOL</name>
<dbReference type="SUPFAM" id="SSF53474">
    <property type="entry name" value="alpha/beta-Hydrolases"/>
    <property type="match status" value="1"/>
</dbReference>
<evidence type="ECO:0000313" key="5">
    <source>
        <dbReference type="RefSeq" id="XP_021851320.1"/>
    </source>
</evidence>
<dbReference type="Gene3D" id="3.40.50.1820">
    <property type="entry name" value="alpha/beta hydrolase"/>
    <property type="match status" value="1"/>
</dbReference>
<reference evidence="5" key="2">
    <citation type="submission" date="2025-08" db="UniProtKB">
        <authorList>
            <consortium name="RefSeq"/>
        </authorList>
    </citation>
    <scope>IDENTIFICATION</scope>
    <source>
        <tissue evidence="5">Leaf</tissue>
    </source>
</reference>
<evidence type="ECO:0000259" key="3">
    <source>
        <dbReference type="Pfam" id="PF07859"/>
    </source>
</evidence>
<dbReference type="GO" id="GO:0016787">
    <property type="term" value="F:hydrolase activity"/>
    <property type="evidence" value="ECO:0007669"/>
    <property type="project" value="InterPro"/>
</dbReference>
<dbReference type="OrthoDB" id="408631at2759"/>
<evidence type="ECO:0000256" key="1">
    <source>
        <dbReference type="ARBA" id="ARBA00010515"/>
    </source>
</evidence>